<accession>A0A1B1KIU5</accession>
<dbReference type="AlphaFoldDB" id="A0A1B1KIU5"/>
<dbReference type="RefSeq" id="WP_065493780.1">
    <property type="nucleotide sequence ID" value="NZ_CP009112.1"/>
</dbReference>
<protein>
    <submittedName>
        <fullName evidence="1">Uncharacterized protein</fullName>
    </submittedName>
</protein>
<keyword evidence="1" id="KW-0614">Plasmid</keyword>
<dbReference type="PATRIC" id="fig|37919.13.peg.8359"/>
<dbReference type="Proteomes" id="UP000186108">
    <property type="component" value="Plasmid pR1CP1"/>
</dbReference>
<reference evidence="1 2" key="1">
    <citation type="submission" date="2014-07" db="EMBL/GenBank/DDBJ databases">
        <authorList>
            <person name="Zhang J.E."/>
            <person name="Yang H."/>
            <person name="Guo J."/>
            <person name="Deng Z."/>
            <person name="Luo H."/>
            <person name="Luo M."/>
            <person name="Zhao B."/>
        </authorList>
    </citation>
    <scope>NUCLEOTIDE SEQUENCE [LARGE SCALE GENOMIC DNA]</scope>
    <source>
        <strain evidence="1 2">1CP</strain>
        <plasmid evidence="2">Plasmid pr1cp1</plasmid>
    </source>
</reference>
<evidence type="ECO:0000313" key="1">
    <source>
        <dbReference type="EMBL" id="ANS32518.1"/>
    </source>
</evidence>
<geneLocation type="plasmid" evidence="2">
    <name>pr1cp1</name>
</geneLocation>
<gene>
    <name evidence="1" type="ORF">R1CP_39675</name>
</gene>
<proteinExistence type="predicted"/>
<organism evidence="1 2">
    <name type="scientific">Rhodococcus opacus</name>
    <name type="common">Nocardia opaca</name>
    <dbReference type="NCBI Taxonomy" id="37919"/>
    <lineage>
        <taxon>Bacteria</taxon>
        <taxon>Bacillati</taxon>
        <taxon>Actinomycetota</taxon>
        <taxon>Actinomycetes</taxon>
        <taxon>Mycobacteriales</taxon>
        <taxon>Nocardiaceae</taxon>
        <taxon>Rhodococcus</taxon>
    </lineage>
</organism>
<name>A0A1B1KIU5_RHOOP</name>
<sequence>MTTVQPTTYTLSRYDGDDANGVATILSTLVEQNLQNHPERLDLARRFNRPVAVFSTDTDAAATIIFRRDHATVCNDIVNDPAVVVWATVGQILDVSQLEMKAGGLLPVGFFTRRGVGVVRDIVTHKLVVKGLLTHPVTALRMIAMLSVAT</sequence>
<dbReference type="EMBL" id="CP009112">
    <property type="protein sequence ID" value="ANS32518.1"/>
    <property type="molecule type" value="Genomic_DNA"/>
</dbReference>
<evidence type="ECO:0000313" key="2">
    <source>
        <dbReference type="Proteomes" id="UP000186108"/>
    </source>
</evidence>